<accession>A0AAV4LGW5</accession>
<sequence length="179" mass="19224">MGQALNLLNRLSNIFTKDPNSILGQLFGAVGAQLDAVDPAQTNLASQFAVSTATGDALDKHGKDWGVPRRYGESDDAYRARILAVLPIYTNGPTVQAISTIVQNFTGVPPIIIEYGPDGFTMGVSPMGQFVFSDEDPFTFQIQVQNPNNVPYKRADLEAAVNQAKPARSTAIFVHQGGV</sequence>
<dbReference type="RefSeq" id="WP_282200071.1">
    <property type="nucleotide sequence ID" value="NZ_BOQE01000001.1"/>
</dbReference>
<proteinExistence type="predicted"/>
<evidence type="ECO:0000313" key="1">
    <source>
        <dbReference type="EMBL" id="GIM47047.1"/>
    </source>
</evidence>
<gene>
    <name evidence="1" type="ORF">DNHGIG_25960</name>
</gene>
<keyword evidence="2" id="KW-1185">Reference proteome</keyword>
<dbReference type="AlphaFoldDB" id="A0AAV4LGW5"/>
<protein>
    <submittedName>
        <fullName evidence="1">Uncharacterized protein</fullName>
    </submittedName>
</protein>
<name>A0AAV4LGW5_9BACL</name>
<reference evidence="1" key="1">
    <citation type="journal article" date="2023" name="Int. J. Syst. Evol. Microbiol.">
        <title>Collibacillus ludicampi gen. nov., sp. nov., a new soil bacterium of the family Alicyclobacillaceae.</title>
        <authorList>
            <person name="Jojima T."/>
            <person name="Ioku Y."/>
            <person name="Fukuta Y."/>
            <person name="Shirasaka N."/>
            <person name="Matsumura Y."/>
            <person name="Mori M."/>
        </authorList>
    </citation>
    <scope>NUCLEOTIDE SEQUENCE</scope>
    <source>
        <strain evidence="1">TP075</strain>
    </source>
</reference>
<comment type="caution">
    <text evidence="1">The sequence shown here is derived from an EMBL/GenBank/DDBJ whole genome shotgun (WGS) entry which is preliminary data.</text>
</comment>
<dbReference type="Proteomes" id="UP001057291">
    <property type="component" value="Unassembled WGS sequence"/>
</dbReference>
<dbReference type="EMBL" id="BOQE01000001">
    <property type="protein sequence ID" value="GIM47047.1"/>
    <property type="molecule type" value="Genomic_DNA"/>
</dbReference>
<organism evidence="1 2">
    <name type="scientific">Collibacillus ludicampi</name>
    <dbReference type="NCBI Taxonomy" id="2771369"/>
    <lineage>
        <taxon>Bacteria</taxon>
        <taxon>Bacillati</taxon>
        <taxon>Bacillota</taxon>
        <taxon>Bacilli</taxon>
        <taxon>Bacillales</taxon>
        <taxon>Alicyclobacillaceae</taxon>
        <taxon>Collibacillus</taxon>
    </lineage>
</organism>
<evidence type="ECO:0000313" key="2">
    <source>
        <dbReference type="Proteomes" id="UP001057291"/>
    </source>
</evidence>